<feature type="region of interest" description="Disordered" evidence="1">
    <location>
        <begin position="2211"/>
        <end position="2348"/>
    </location>
</feature>
<evidence type="ECO:0000259" key="5">
    <source>
        <dbReference type="Pfam" id="PF15447"/>
    </source>
</evidence>
<dbReference type="InterPro" id="IPR044932">
    <property type="entry name" value="PfEMP1_ATS_sf"/>
</dbReference>
<feature type="compositionally biased region" description="Basic and acidic residues" evidence="1">
    <location>
        <begin position="1669"/>
        <end position="1682"/>
    </location>
</feature>
<feature type="compositionally biased region" description="Low complexity" evidence="1">
    <location>
        <begin position="2576"/>
        <end position="2593"/>
    </location>
</feature>
<feature type="compositionally biased region" description="Pro residues" evidence="1">
    <location>
        <begin position="2325"/>
        <end position="2341"/>
    </location>
</feature>
<dbReference type="Pfam" id="PF05424">
    <property type="entry name" value="Duffy_binding"/>
    <property type="match status" value="4"/>
</dbReference>
<feature type="compositionally biased region" description="Polar residues" evidence="1">
    <location>
        <begin position="2772"/>
        <end position="2783"/>
    </location>
</feature>
<feature type="compositionally biased region" description="Basic and acidic residues" evidence="1">
    <location>
        <begin position="1272"/>
        <end position="1287"/>
    </location>
</feature>
<feature type="compositionally biased region" description="Polar residues" evidence="1">
    <location>
        <begin position="1339"/>
        <end position="1363"/>
    </location>
</feature>
<feature type="region of interest" description="Disordered" evidence="1">
    <location>
        <begin position="2568"/>
        <end position="2608"/>
    </location>
</feature>
<feature type="compositionally biased region" description="Polar residues" evidence="1">
    <location>
        <begin position="2594"/>
        <end position="2604"/>
    </location>
</feature>
<feature type="domain" description="Duffy-antigen binding" evidence="3">
    <location>
        <begin position="124"/>
        <end position="327"/>
    </location>
</feature>
<feature type="domain" description="Duffy-antigen binding" evidence="3">
    <location>
        <begin position="1598"/>
        <end position="1760"/>
    </location>
</feature>
<evidence type="ECO:0000313" key="8">
    <source>
        <dbReference type="EMBL" id="SOV76326.1"/>
    </source>
</evidence>
<sequence>MVPKPSVASAATTIDYTKVTNVKELFDEIGKTVHKKVRGAAIDYVNDLKGHLERARFIEGSKVESGKAELCNLQHDYHTNVTTGRGREYPCSGREPVRFSDTQGAQCDDKKIEGNKDNQGNNGGACAPYRRLNLCDQHLSHMQADNIDDTHKLLLEVCLAAQYEGQTISADHAKHKLTYPGYHSELCTELARSFADIGDIIRGKDLYRGNKKEKDRRKQLEDKLKEIFKKIYDNLMDDLSKDVTNGKTKENAEKRYNKKKDPNFYQLREDWWELNRKDVWKAITCESGSAQYVGLTCSEGGSSAKNHCTCIIGDVPTYFDYVPQFLRWFEEWAEDFCRKKKKYVDIVKTNCRGKHKEGMYRYCSRNGFDCEETINRIGHVVMGKQCTDCLYACNSYEKWIDNQKKEFLKQKKKCDNQISNPVRKKKGETGNYEGYDEQFYEKLKEGKYGKVDAFLELLNKENVCTKITTPEEGEINFKEDHGDINNNNKEKGTFYRSKYCQVCPNCGVKHIVNGKFRDREENEEECKDKKLYNPTRTVDPTNIKILISGDGHDDIVKKIDNFCNKPDREELYELWKCYYEKSNNEACIKEKFSDGKVEKQKSYNDFFTYWVAHMLKDSIYWKTEKVEKCLKNEKKKCGKNCNNDCNCFERWVQQKKDEWDAIKKHFDKQHDIKKETNMDPGEFLGHYLKVQFSKENYQEGSEKNSENSVNAKEIDLINKMLKDEENAETQVVGDTDNEQNTTIDKLLKHEKKEADKCKKCTQTHNKDPCDNGNYAGRSGAPRSQEEESDSEDDEDKPKVKDRRTNPCYGNNNTEYPVLAHKVAQTLQEEAHEEAKGRALSKLKGDIKQAEFKTGDKGSELDNCNICSIDEEKHTNDSRKYGKGNGEHQGPCTGKGEGFNIGTEWKPGNSNSSTPNVYIRPRREHMCTSNLEKIEVDNVTKKGNVNASFLVDVLLAAKEQADFIKKKYKNGNTPDGFKDDATKCRAMKYSFADIGDIIRGIDLWYQNGDATGVQNNLEKIFKVIKEKLPNGVKDNYTGDDTKLKKLRSDWWEANRGQVWRAMKCAEIGGDCGGDVPLDDYIPQRLRWMTEWAEWFCKAQSQEYEKLETHCDSCKVDVKGENCYKTTPGCTLCKTACDAYKTKIQKWADQWTPMQIQYHTLYPKAGTSAGTVYVGYPDKQQVAHFFKELQTKYKTATSGNDNVSPYESAAGYVHQEARTGECEKQTLFCNSGDQENKDKNAFKRPPHEYKDACNCTKREAPAKKTAPEGGTGEPDGRARSADSGDERPSRPPPPPPVLPVPQGPDPCQIVEELFKRNDFKEACSQKYGHPQRHWGWKCVNPTKTGSSTATRESSSVAGKNGVDSSKGSETDRAKRHTKEASDSNGAICVPPRRRKLYVEPLKTWAEETAKRSKSLQNGDSSEATPDSQEAGSNGQTASESTGQTATQQPNPLLEAFIQSAAIETFFLWHQYKQLHKTEDDTSRALGNHSTGDSGSYSTGLFGSSNSNIQALPSPVTLGQPGPDGSYTPGPVGPPGPQGLQSPLTNGEDSGSWTDNAYGLRSLNGPGRNTENELSPAGGPPLNNRLQLQPLPSVLSSDNSDDSPQSQLLSGKIPPDFLRQMFYTLGDYRDICIGKTPSGIDEVIVSGGSGNDKDKEGEENSKMTMETIRKAIEKHFSNSDVKSPRDTVGSSRGKVPSQSSDNPSSWWKDHAPQIWHGMICALTYEESEGKEQPPVVDDTVRGKLWDSGKNEPKNPDYKYDQVKLKDNDSDTKAISNDNQPPTLKDFVLRPPYFRYLQEWGEEFCKKRTEMLKNVRKACREKDDGDPKYCGGYGHDCEEPDNQHNKMSADLYCGDCLKECRKYKKWIQKKENEFNNQNSKYGEESQKVITSSNNGGGNVDNTKFYEELKQKTTAPDFLAALKHCSNDESDSDENNDEDKKNNKLDFGNLLQTFSRSTYCKACPVYGVTCNSRTRGRSCTNINEEVYKKKKGITGGNVDDKHPTKIEVLVLGRTADVKDKYDDIKNACKNTGLLEDTCVQNWECQKKNGIHECNLNGAGETVDSKYFEKKISFKILFHSWVIDFIEHYNKSKKTINLCTQNVHKKGIEGCKGKCKCVEKWLEIKKAEWEKIKKYYKQHFKADDEHIAYTVKIIFEKPPFNIHAKEAQEVVDNACDKQQLWGCTDKNLTNGDPNNCDKEDFITNLIKELEKKIRECTSQTSDEPCTGTLPQPQPLDLDDEEENPENKVGKEPPTFCKIEDTQPKVVEEEKCEEAKPPSTDTGSTSDVPKDEKKDDKGEGNGDLAPVNPTSSEETNEKKKTEQDPVKDQPETPKPLPRPQPPNLPKPPPKVEKNPFEHPAVIPSLATSTLAWSVGIGFAALTYWLLKKKTKSSVDMLRVLQIPQNDYGIPTKRSPNRYVPYRSAQYRGKRYIYLEGDSGTDSGYTDHYSDITSSSESEYEEFDINDIYVPGSPKYKTLIEVVLEPSKRDTQSGDTIPNSDNTITNSGNTILNSDNTIPTSDNTIPTSDTPNTYNDTPNTPSDIPNTPSDTPPPITDDEWNELKQHFISGILENEQKDVPNDYTSGNSPTNTNNTTMSSHNVDNNTHPTPSHNKLDQKPFIMSIHDRNLLSGEEYNYDMSTNSVDSSYSGIDPTSDNHGPYSGIDLINDSLNSGNHDIYNELLKRKENELFGTNHVKHTSTHSVAKPTNSDPIMNQLDLFHKWLDRHRDMYEKWEKHDERLSKLKEEWENDNNNSGNKTSGNITPTSGNIHPNDIPSGKLSDTPSDNNIHSGNKHSDIPSGKLSDIPSGKLSDIPSANNIHSDIPYVLNSDVSIQIHMDDPKPTSEFSNMDTYPNNFSMDSILEDLEKYNEPYYDVQDDIYYDVNDHDTSTVDSNNMDVPSKVKIEMSVKNTQMMEEKYPIGDVWDI</sequence>
<feature type="region of interest" description="Disordered" evidence="1">
    <location>
        <begin position="1258"/>
        <end position="1304"/>
    </location>
</feature>
<dbReference type="Gene3D" id="1.10.1900.40">
    <property type="entry name" value="Acidic terminal segments, variant surface antigen of PfEMP1"/>
    <property type="match status" value="2"/>
</dbReference>
<feature type="region of interest" description="Disordered" evidence="1">
    <location>
        <begin position="1328"/>
        <end position="1386"/>
    </location>
</feature>
<feature type="region of interest" description="Disordered" evidence="1">
    <location>
        <begin position="755"/>
        <end position="815"/>
    </location>
</feature>
<feature type="compositionally biased region" description="Pro residues" evidence="1">
    <location>
        <begin position="1288"/>
        <end position="1302"/>
    </location>
</feature>
<feature type="domain" description="Duffy-binding-like" evidence="2">
    <location>
        <begin position="2071"/>
        <end position="2217"/>
    </location>
</feature>
<feature type="compositionally biased region" description="Polar residues" evidence="1">
    <location>
        <begin position="1412"/>
        <end position="1444"/>
    </location>
</feature>
<dbReference type="Gene3D" id="1.20.1310.20">
    <property type="entry name" value="Duffy-antigen binding domain"/>
    <property type="match status" value="4"/>
</dbReference>
<feature type="compositionally biased region" description="Basic and acidic residues" evidence="1">
    <location>
        <begin position="795"/>
        <end position="804"/>
    </location>
</feature>
<evidence type="ECO:0000259" key="4">
    <source>
        <dbReference type="Pfam" id="PF15445"/>
    </source>
</evidence>
<feature type="compositionally biased region" description="Polar residues" evidence="1">
    <location>
        <begin position="2743"/>
        <end position="2762"/>
    </location>
</feature>
<feature type="compositionally biased region" description="Basic and acidic residues" evidence="1">
    <location>
        <begin position="755"/>
        <end position="769"/>
    </location>
</feature>
<feature type="region of interest" description="Disordered" evidence="1">
    <location>
        <begin position="1724"/>
        <end position="1756"/>
    </location>
</feature>
<dbReference type="Pfam" id="PF15447">
    <property type="entry name" value="NTS"/>
    <property type="match status" value="1"/>
</dbReference>
<dbReference type="FunFam" id="1.20.1310.20:FF:000001">
    <property type="entry name" value="Erythrocyte membrane protein 1, PfEMP1"/>
    <property type="match status" value="1"/>
</dbReference>
<proteinExistence type="predicted"/>
<feature type="compositionally biased region" description="Polar residues" evidence="1">
    <location>
        <begin position="1485"/>
        <end position="1508"/>
    </location>
</feature>
<feature type="region of interest" description="Disordered" evidence="1">
    <location>
        <begin position="2740"/>
        <end position="2800"/>
    </location>
</feature>
<feature type="compositionally biased region" description="Basic and acidic residues" evidence="1">
    <location>
        <begin position="2308"/>
        <end position="2324"/>
    </location>
</feature>
<feature type="compositionally biased region" description="Low complexity" evidence="1">
    <location>
        <begin position="2518"/>
        <end position="2541"/>
    </location>
</feature>
<dbReference type="GO" id="GO:0016020">
    <property type="term" value="C:membrane"/>
    <property type="evidence" value="ECO:0007669"/>
    <property type="project" value="InterPro"/>
</dbReference>
<evidence type="ECO:0000259" key="6">
    <source>
        <dbReference type="Pfam" id="PF21807"/>
    </source>
</evidence>
<dbReference type="GO" id="GO:0046789">
    <property type="term" value="F:host cell surface receptor binding"/>
    <property type="evidence" value="ECO:0007669"/>
    <property type="project" value="InterPro"/>
</dbReference>
<feature type="region of interest" description="Disordered" evidence="1">
    <location>
        <begin position="1669"/>
        <end position="1705"/>
    </location>
</feature>
<dbReference type="InterPro" id="IPR004258">
    <property type="entry name" value="DBL"/>
</dbReference>
<evidence type="ECO:0000256" key="1">
    <source>
        <dbReference type="SAM" id="MobiDB-lite"/>
    </source>
</evidence>
<dbReference type="Proteomes" id="UP000240500">
    <property type="component" value="Chromosome 4"/>
</dbReference>
<feature type="region of interest" description="Disordered" evidence="1">
    <location>
        <begin position="1480"/>
        <end position="1609"/>
    </location>
</feature>
<feature type="compositionally biased region" description="Low complexity" evidence="1">
    <location>
        <begin position="1577"/>
        <end position="1607"/>
    </location>
</feature>
<evidence type="ECO:0000313" key="9">
    <source>
        <dbReference type="Proteomes" id="UP000240500"/>
    </source>
</evidence>
<dbReference type="VEuPathDB" id="PlasmoDB:PRG01_0415400"/>
<name>A0A2P9D5H9_PLARE</name>
<feature type="compositionally biased region" description="Polar residues" evidence="1">
    <location>
        <begin position="2485"/>
        <end position="2517"/>
    </location>
</feature>
<dbReference type="InterPro" id="IPR049158">
    <property type="entry name" value="PfEMP1_CIDRalpha1_dom"/>
</dbReference>
<dbReference type="Pfam" id="PF15445">
    <property type="entry name" value="ATS"/>
    <property type="match status" value="1"/>
</dbReference>
<dbReference type="Pfam" id="PF21807">
    <property type="entry name" value="PfEMP1_CIDRalpha1_dom"/>
    <property type="match status" value="1"/>
</dbReference>
<dbReference type="InterPro" id="IPR029211">
    <property type="entry name" value="PfEMP1_ATS"/>
</dbReference>
<dbReference type="Pfam" id="PF22672">
    <property type="entry name" value="DBL_C"/>
    <property type="match status" value="2"/>
</dbReference>
<feature type="domain" description="Duffy-binding-like" evidence="2">
    <location>
        <begin position="606"/>
        <end position="763"/>
    </location>
</feature>
<feature type="domain" description="Plasmodium falciparum erythrocyte membrane protein-1 N-terminal segment" evidence="5">
    <location>
        <begin position="22"/>
        <end position="56"/>
    </location>
</feature>
<feature type="compositionally biased region" description="Basic and acidic residues" evidence="1">
    <location>
        <begin position="2281"/>
        <end position="2293"/>
    </location>
</feature>
<feature type="domain" description="Duffy-antigen binding" evidence="3">
    <location>
        <begin position="1385"/>
        <end position="1478"/>
    </location>
</feature>
<feature type="domain" description="PfEMP1 CIDRalpha1" evidence="6">
    <location>
        <begin position="541"/>
        <end position="590"/>
    </location>
</feature>
<dbReference type="InterPro" id="IPR029210">
    <property type="entry name" value="PfEMP1_NTS"/>
</dbReference>
<dbReference type="Gene3D" id="1.20.58.1930">
    <property type="match status" value="1"/>
</dbReference>
<evidence type="ECO:0000259" key="7">
    <source>
        <dbReference type="Pfam" id="PF22672"/>
    </source>
</evidence>
<dbReference type="InterPro" id="IPR008602">
    <property type="entry name" value="Duffy-antigen-binding"/>
</dbReference>
<dbReference type="InterPro" id="IPR042202">
    <property type="entry name" value="Duffy-ag-bd_sf"/>
</dbReference>
<protein>
    <submittedName>
        <fullName evidence="8">Erythrocyte membrane protein 1, PfEMP1, putative</fullName>
    </submittedName>
</protein>
<dbReference type="SUPFAM" id="SSF140924">
    <property type="entry name" value="Duffy binding domain-like"/>
    <property type="match status" value="5"/>
</dbReference>
<dbReference type="FunFam" id="1.20.58.830:FF:000002">
    <property type="entry name" value="Erythrocyte membrane protein 1, PfEMP1"/>
    <property type="match status" value="1"/>
</dbReference>
<feature type="domain" description="Duffy-binding-like" evidence="7">
    <location>
        <begin position="331"/>
        <end position="481"/>
    </location>
</feature>
<dbReference type="FunFam" id="1.10.1900.40:FF:000001">
    <property type="entry name" value="Erythrocyte membrane protein 1"/>
    <property type="match status" value="1"/>
</dbReference>
<dbReference type="Gene3D" id="1.20.58.830">
    <property type="match status" value="4"/>
</dbReference>
<gene>
    <name evidence="8" type="ORF">PRG01_0415400</name>
</gene>
<reference evidence="8 9" key="1">
    <citation type="submission" date="2016-09" db="EMBL/GenBank/DDBJ databases">
        <authorList>
            <consortium name="Pathogen Informatics"/>
        </authorList>
    </citation>
    <scope>NUCLEOTIDE SEQUENCE [LARGE SCALE GENOMIC DNA]</scope>
</reference>
<feature type="compositionally biased region" description="Basic and acidic residues" evidence="1">
    <location>
        <begin position="2251"/>
        <end position="2269"/>
    </location>
</feature>
<dbReference type="InterPro" id="IPR054595">
    <property type="entry name" value="DBL_C"/>
</dbReference>
<organism evidence="8 9">
    <name type="scientific">Plasmodium reichenowi</name>
    <dbReference type="NCBI Taxonomy" id="5854"/>
    <lineage>
        <taxon>Eukaryota</taxon>
        <taxon>Sar</taxon>
        <taxon>Alveolata</taxon>
        <taxon>Apicomplexa</taxon>
        <taxon>Aconoidasida</taxon>
        <taxon>Haemosporida</taxon>
        <taxon>Plasmodiidae</taxon>
        <taxon>Plasmodium</taxon>
        <taxon>Plasmodium (Laverania)</taxon>
    </lineage>
</organism>
<feature type="domain" description="Duffy-antigen binding" evidence="3">
    <location>
        <begin position="916"/>
        <end position="1085"/>
    </location>
</feature>
<feature type="region of interest" description="Disordered" evidence="1">
    <location>
        <begin position="1406"/>
        <end position="1444"/>
    </location>
</feature>
<evidence type="ECO:0000259" key="3">
    <source>
        <dbReference type="Pfam" id="PF05424"/>
    </source>
</evidence>
<feature type="domain" description="Duffy-binding-like" evidence="7">
    <location>
        <begin position="1795"/>
        <end position="1952"/>
    </location>
</feature>
<feature type="compositionally biased region" description="Polar residues" evidence="1">
    <location>
        <begin position="1693"/>
        <end position="1702"/>
    </location>
</feature>
<evidence type="ECO:0000259" key="2">
    <source>
        <dbReference type="Pfam" id="PF03011"/>
    </source>
</evidence>
<feature type="compositionally biased region" description="Basic and acidic residues" evidence="1">
    <location>
        <begin position="1735"/>
        <end position="1756"/>
    </location>
</feature>
<feature type="region of interest" description="Disordered" evidence="1">
    <location>
        <begin position="2479"/>
        <end position="2550"/>
    </location>
</feature>
<dbReference type="Pfam" id="PF03011">
    <property type="entry name" value="PFEMP"/>
    <property type="match status" value="2"/>
</dbReference>
<dbReference type="EMBL" id="LT969567">
    <property type="protein sequence ID" value="SOV76326.1"/>
    <property type="molecule type" value="Genomic_DNA"/>
</dbReference>
<feature type="domain" description="Plasmodium falciparum erythrocyte membrane protein 1 acidic terminal segment" evidence="4">
    <location>
        <begin position="2362"/>
        <end position="2919"/>
    </location>
</feature>
<dbReference type="VEuPathDB" id="PlasmoDB:PRCDC_1239700"/>
<feature type="region of interest" description="Disordered" evidence="1">
    <location>
        <begin position="1873"/>
        <end position="1896"/>
    </location>
</feature>
<accession>A0A2P9D5H9</accession>